<sequence length="45" mass="5137">MPGNNDGSVQYELEVQRMIDEGGAVFQEYLAKEKTETKKDMKAKE</sequence>
<evidence type="ECO:0000313" key="2">
    <source>
        <dbReference type="Proteomes" id="UP000680279"/>
    </source>
</evidence>
<dbReference type="Proteomes" id="UP000680279">
    <property type="component" value="Unassembled WGS sequence"/>
</dbReference>
<protein>
    <submittedName>
        <fullName evidence="1">Uncharacterized protein</fullName>
    </submittedName>
</protein>
<evidence type="ECO:0000313" key="1">
    <source>
        <dbReference type="EMBL" id="GIN20071.1"/>
    </source>
</evidence>
<gene>
    <name evidence="1" type="ORF">J1TS3_12050</name>
</gene>
<reference evidence="1 2" key="1">
    <citation type="submission" date="2021-03" db="EMBL/GenBank/DDBJ databases">
        <title>Antimicrobial resistance genes in bacteria isolated from Japanese honey, and their potential for conferring macrolide and lincosamide resistance in the American foulbrood pathogen Paenibacillus larvae.</title>
        <authorList>
            <person name="Okamoto M."/>
            <person name="Kumagai M."/>
            <person name="Kanamori H."/>
            <person name="Takamatsu D."/>
        </authorList>
    </citation>
    <scope>NUCLEOTIDE SEQUENCE [LARGE SCALE GENOMIC DNA]</scope>
    <source>
        <strain evidence="1 2">J1TS3</strain>
    </source>
</reference>
<organism evidence="1 2">
    <name type="scientific">Siminovitchia fordii</name>
    <dbReference type="NCBI Taxonomy" id="254759"/>
    <lineage>
        <taxon>Bacteria</taxon>
        <taxon>Bacillati</taxon>
        <taxon>Bacillota</taxon>
        <taxon>Bacilli</taxon>
        <taxon>Bacillales</taxon>
        <taxon>Bacillaceae</taxon>
        <taxon>Siminovitchia</taxon>
    </lineage>
</organism>
<name>A0ABQ4K2S1_9BACI</name>
<dbReference type="EMBL" id="BOQT01000003">
    <property type="protein sequence ID" value="GIN20071.1"/>
    <property type="molecule type" value="Genomic_DNA"/>
</dbReference>
<keyword evidence="2" id="KW-1185">Reference proteome</keyword>
<comment type="caution">
    <text evidence="1">The sequence shown here is derived from an EMBL/GenBank/DDBJ whole genome shotgun (WGS) entry which is preliminary data.</text>
</comment>
<accession>A0ABQ4K2S1</accession>
<proteinExistence type="predicted"/>